<reference evidence="1" key="2">
    <citation type="submission" date="2020-06" db="EMBL/GenBank/DDBJ databases">
        <authorList>
            <person name="Sheffer M."/>
        </authorList>
    </citation>
    <scope>NUCLEOTIDE SEQUENCE</scope>
</reference>
<proteinExistence type="predicted"/>
<gene>
    <name evidence="1" type="ORF">HNY73_009624</name>
</gene>
<evidence type="ECO:0000313" key="2">
    <source>
        <dbReference type="Proteomes" id="UP000807504"/>
    </source>
</evidence>
<dbReference type="Proteomes" id="UP000807504">
    <property type="component" value="Unassembled WGS sequence"/>
</dbReference>
<comment type="caution">
    <text evidence="1">The sequence shown here is derived from an EMBL/GenBank/DDBJ whole genome shotgun (WGS) entry which is preliminary data.</text>
</comment>
<name>A0A8T0FF88_ARGBR</name>
<dbReference type="EMBL" id="JABXBU010000015">
    <property type="protein sequence ID" value="KAF8788089.1"/>
    <property type="molecule type" value="Genomic_DNA"/>
</dbReference>
<protein>
    <submittedName>
        <fullName evidence="1">Uncharacterized protein</fullName>
    </submittedName>
</protein>
<sequence length="101" mass="11694">MGRDREAVGDVICPTVFFGWLMEKEANLHFLLEVSPGSDASTTHNRIGWRNTVVLPRSLGRTKRHEKRFVARMGEVFSAEEQFFLTHVKIVRYLNNFNSKL</sequence>
<evidence type="ECO:0000313" key="1">
    <source>
        <dbReference type="EMBL" id="KAF8788089.1"/>
    </source>
</evidence>
<dbReference type="AlphaFoldDB" id="A0A8T0FF88"/>
<reference evidence="1" key="1">
    <citation type="journal article" date="2020" name="bioRxiv">
        <title>Chromosome-level reference genome of the European wasp spider Argiope bruennichi: a resource for studies on range expansion and evolutionary adaptation.</title>
        <authorList>
            <person name="Sheffer M.M."/>
            <person name="Hoppe A."/>
            <person name="Krehenwinkel H."/>
            <person name="Uhl G."/>
            <person name="Kuss A.W."/>
            <person name="Jensen L."/>
            <person name="Jensen C."/>
            <person name="Gillespie R.G."/>
            <person name="Hoff K.J."/>
            <person name="Prost S."/>
        </authorList>
    </citation>
    <scope>NUCLEOTIDE SEQUENCE</scope>
</reference>
<keyword evidence="2" id="KW-1185">Reference proteome</keyword>
<accession>A0A8T0FF88</accession>
<organism evidence="1 2">
    <name type="scientific">Argiope bruennichi</name>
    <name type="common">Wasp spider</name>
    <name type="synonym">Aranea bruennichi</name>
    <dbReference type="NCBI Taxonomy" id="94029"/>
    <lineage>
        <taxon>Eukaryota</taxon>
        <taxon>Metazoa</taxon>
        <taxon>Ecdysozoa</taxon>
        <taxon>Arthropoda</taxon>
        <taxon>Chelicerata</taxon>
        <taxon>Arachnida</taxon>
        <taxon>Araneae</taxon>
        <taxon>Araneomorphae</taxon>
        <taxon>Entelegynae</taxon>
        <taxon>Araneoidea</taxon>
        <taxon>Araneidae</taxon>
        <taxon>Argiope</taxon>
    </lineage>
</organism>